<reference evidence="1 2" key="1">
    <citation type="journal article" date="2022" name="Plant J.">
        <title>Chromosome-level genome of Camellia lanceoleosa provides a valuable resource for understanding genome evolution and self-incompatibility.</title>
        <authorList>
            <person name="Gong W."/>
            <person name="Xiao S."/>
            <person name="Wang L."/>
            <person name="Liao Z."/>
            <person name="Chang Y."/>
            <person name="Mo W."/>
            <person name="Hu G."/>
            <person name="Li W."/>
            <person name="Zhao G."/>
            <person name="Zhu H."/>
            <person name="Hu X."/>
            <person name="Ji K."/>
            <person name="Xiang X."/>
            <person name="Song Q."/>
            <person name="Yuan D."/>
            <person name="Jin S."/>
            <person name="Zhang L."/>
        </authorList>
    </citation>
    <scope>NUCLEOTIDE SEQUENCE [LARGE SCALE GENOMIC DNA]</scope>
    <source>
        <strain evidence="1">SQ_2022a</strain>
    </source>
</reference>
<dbReference type="EMBL" id="CM045764">
    <property type="protein sequence ID" value="KAI8008968.1"/>
    <property type="molecule type" value="Genomic_DNA"/>
</dbReference>
<keyword evidence="2" id="KW-1185">Reference proteome</keyword>
<evidence type="ECO:0000313" key="1">
    <source>
        <dbReference type="EMBL" id="KAI8008968.1"/>
    </source>
</evidence>
<gene>
    <name evidence="1" type="ORF">LOK49_LG07G01814</name>
</gene>
<comment type="caution">
    <text evidence="1">The sequence shown here is derived from an EMBL/GenBank/DDBJ whole genome shotgun (WGS) entry which is preliminary data.</text>
</comment>
<evidence type="ECO:0000313" key="2">
    <source>
        <dbReference type="Proteomes" id="UP001060215"/>
    </source>
</evidence>
<accession>A0ACC0H7Y0</accession>
<organism evidence="1 2">
    <name type="scientific">Camellia lanceoleosa</name>
    <dbReference type="NCBI Taxonomy" id="1840588"/>
    <lineage>
        <taxon>Eukaryota</taxon>
        <taxon>Viridiplantae</taxon>
        <taxon>Streptophyta</taxon>
        <taxon>Embryophyta</taxon>
        <taxon>Tracheophyta</taxon>
        <taxon>Spermatophyta</taxon>
        <taxon>Magnoliopsida</taxon>
        <taxon>eudicotyledons</taxon>
        <taxon>Gunneridae</taxon>
        <taxon>Pentapetalae</taxon>
        <taxon>asterids</taxon>
        <taxon>Ericales</taxon>
        <taxon>Theaceae</taxon>
        <taxon>Camellia</taxon>
    </lineage>
</organism>
<proteinExistence type="predicted"/>
<sequence>MEIDLELPSGQEDKLDTRLDTNFGGTDGLLAREDEINSPRTGRDIEGNPGPNMGENLSTSGEGANENALGLDAFGKQVKSFEPQKGLEFESKEAAYSFYREYARKSNSEISSRLHYRVQRFNDLCKRAIKLGEEASLSQETYDTVICALQKAMEHCVGVNNSVKCVLEPNNLLCIEEENQGNSVVKTSKKKKIYKKRKVQSETEVITSGVQDSNQQMGQLNSGAHSLDNTFVPQQDIPGMGQLISLSSIRDGYYSNQQAIQGLGQLNSIPMRVGHYGPQQSLQGLLQGQLGFRAATMHGCFNIRDSLHDMEQSVAGSRQFQNIVSKPLQDKHLPP</sequence>
<dbReference type="Proteomes" id="UP001060215">
    <property type="component" value="Chromosome 7"/>
</dbReference>
<protein>
    <submittedName>
        <fullName evidence="1">Protein FAR-RED ELONGATED HYPOCOTYL 3</fullName>
    </submittedName>
</protein>
<name>A0ACC0H7Y0_9ERIC</name>